<feature type="domain" description="NERD" evidence="1">
    <location>
        <begin position="61"/>
        <end position="172"/>
    </location>
</feature>
<reference evidence="3" key="1">
    <citation type="submission" date="2018-12" db="EMBL/GenBank/DDBJ databases">
        <title>Complete genome sequencing of Jeotgalibaca sp. H21T32.</title>
        <authorList>
            <person name="Bae J.-W."/>
            <person name="Lee S.-Y."/>
        </authorList>
    </citation>
    <scope>NUCLEOTIDE SEQUENCE [LARGE SCALE GENOMIC DNA]</scope>
    <source>
        <strain evidence="3">H21T32</strain>
    </source>
</reference>
<dbReference type="InterPro" id="IPR011528">
    <property type="entry name" value="NERD"/>
</dbReference>
<evidence type="ECO:0000313" key="2">
    <source>
        <dbReference type="EMBL" id="AZP04957.1"/>
    </source>
</evidence>
<dbReference type="EMBL" id="CP034465">
    <property type="protein sequence ID" value="AZP04957.1"/>
    <property type="molecule type" value="Genomic_DNA"/>
</dbReference>
<dbReference type="Pfam" id="PF08378">
    <property type="entry name" value="NERD"/>
    <property type="match status" value="1"/>
</dbReference>
<accession>A0A3S9HC88</accession>
<dbReference type="PROSITE" id="PS50965">
    <property type="entry name" value="NERD"/>
    <property type="match status" value="1"/>
</dbReference>
<keyword evidence="3" id="KW-1185">Reference proteome</keyword>
<dbReference type="AlphaFoldDB" id="A0A3S9HC88"/>
<protein>
    <submittedName>
        <fullName evidence="2">NERD domain-containing protein</fullName>
    </submittedName>
</protein>
<name>A0A3S9HC88_9LACT</name>
<evidence type="ECO:0000259" key="1">
    <source>
        <dbReference type="PROSITE" id="PS50965"/>
    </source>
</evidence>
<gene>
    <name evidence="2" type="ORF">EJN90_10065</name>
</gene>
<organism evidence="2 3">
    <name type="scientific">Jeotgalibaca ciconiae</name>
    <dbReference type="NCBI Taxonomy" id="2496265"/>
    <lineage>
        <taxon>Bacteria</taxon>
        <taxon>Bacillati</taxon>
        <taxon>Bacillota</taxon>
        <taxon>Bacilli</taxon>
        <taxon>Lactobacillales</taxon>
        <taxon>Carnobacteriaceae</taxon>
        <taxon>Jeotgalibaca</taxon>
    </lineage>
</organism>
<dbReference type="Proteomes" id="UP000273326">
    <property type="component" value="Chromosome"/>
</dbReference>
<proteinExistence type="predicted"/>
<dbReference type="OrthoDB" id="2164794at2"/>
<dbReference type="KEGG" id="jeh:EJN90_10065"/>
<sequence length="313" mass="36945">MIAVTKDFFKKNVFSLLYVSIYQGGKNMHLEKPVTVKTYEALHKRIYFDQKQKKIYYAFRMGYEGEWEFGQILEEKDIPHALVYDSELENGITTQLDFVVITSHRIYLLDIKNHSGIYHYEKGDFFKNGEKSNNPLTQLNRAYDVLDILLRRKNIKLPIEKKVIFINPTFTLYGNEPDFPIILRSQLDDYLAKIKLQASEINDYHHKIAAYIESCKVNRTHIDTKISYTYESMAKGIWCDNCHSDKMQDRHKYFSCMNCQQFELKSDIVTKSAREFYLLFPNEKLTSSKLRDWCGNRVSRKLTGKVLTKNQCK</sequence>
<evidence type="ECO:0000313" key="3">
    <source>
        <dbReference type="Proteomes" id="UP000273326"/>
    </source>
</evidence>